<comment type="caution">
    <text evidence="6">The sequence shown here is derived from an EMBL/GenBank/DDBJ whole genome shotgun (WGS) entry which is preliminary data.</text>
</comment>
<dbReference type="InterPro" id="IPR050097">
    <property type="entry name" value="Ferredoxin-NADP_redctase_2"/>
</dbReference>
<evidence type="ECO:0000256" key="3">
    <source>
        <dbReference type="ARBA" id="ARBA00022630"/>
    </source>
</evidence>
<dbReference type="Gene3D" id="3.50.50.60">
    <property type="entry name" value="FAD/NAD(P)-binding domain"/>
    <property type="match status" value="2"/>
</dbReference>
<dbReference type="RefSeq" id="WP_377470365.1">
    <property type="nucleotide sequence ID" value="NZ_JBHLWN010000046.1"/>
</dbReference>
<sequence>MKVQVAIIGGGPAGMSAAIWCKRLNISHILLEENAVLGAQLASIHNAIIDYPGLVTKNGEQFRQALVKHVEELGCTVESGVKIVHLDSGNLEIRYQQHGRTVTLGAESMILATGTSPRKLLIPGEQEMLDRGETYSASKDAGRFAGRRVAVVGGGDRALEGALLLSKHCSKVYVIHRSHHFRARSDYIREAEQTNNIVMLKNCVLERIQGNDRVENIMFRNLETNEVETIQVDGVLIRIGVQSNIPLIQEKVKTDPEGYIMTDAYGQTNIPGIFAIGDVCTPPLYSSLSNAIGQGMVSVKYIHSHILRR</sequence>
<dbReference type="Pfam" id="PF07992">
    <property type="entry name" value="Pyr_redox_2"/>
    <property type="match status" value="1"/>
</dbReference>
<dbReference type="InterPro" id="IPR023753">
    <property type="entry name" value="FAD/NAD-binding_dom"/>
</dbReference>
<evidence type="ECO:0000256" key="2">
    <source>
        <dbReference type="ARBA" id="ARBA00011738"/>
    </source>
</evidence>
<keyword evidence="7" id="KW-1185">Reference proteome</keyword>
<accession>A0ABV6DKE4</accession>
<dbReference type="SUPFAM" id="SSF51905">
    <property type="entry name" value="FAD/NAD(P)-binding domain"/>
    <property type="match status" value="1"/>
</dbReference>
<evidence type="ECO:0000256" key="1">
    <source>
        <dbReference type="ARBA" id="ARBA00001974"/>
    </source>
</evidence>
<evidence type="ECO:0000259" key="5">
    <source>
        <dbReference type="Pfam" id="PF07992"/>
    </source>
</evidence>
<comment type="cofactor">
    <cofactor evidence="1">
        <name>FAD</name>
        <dbReference type="ChEBI" id="CHEBI:57692"/>
    </cofactor>
</comment>
<name>A0ABV6DKE4_9BACL</name>
<dbReference type="PRINTS" id="PR00469">
    <property type="entry name" value="PNDRDTASEII"/>
</dbReference>
<evidence type="ECO:0000313" key="6">
    <source>
        <dbReference type="EMBL" id="MFC0213106.1"/>
    </source>
</evidence>
<keyword evidence="4" id="KW-0560">Oxidoreductase</keyword>
<comment type="subunit">
    <text evidence="2">Homodimer.</text>
</comment>
<reference evidence="6 7" key="1">
    <citation type="submission" date="2024-09" db="EMBL/GenBank/DDBJ databases">
        <authorList>
            <person name="Sun Q."/>
            <person name="Mori K."/>
        </authorList>
    </citation>
    <scope>NUCLEOTIDE SEQUENCE [LARGE SCALE GENOMIC DNA]</scope>
    <source>
        <strain evidence="6 7">CCM 7759</strain>
    </source>
</reference>
<proteinExistence type="predicted"/>
<dbReference type="PRINTS" id="PR00368">
    <property type="entry name" value="FADPNR"/>
</dbReference>
<evidence type="ECO:0000256" key="4">
    <source>
        <dbReference type="ARBA" id="ARBA00023002"/>
    </source>
</evidence>
<protein>
    <submittedName>
        <fullName evidence="6">NAD(P)/FAD-dependent oxidoreductase</fullName>
    </submittedName>
</protein>
<keyword evidence="3" id="KW-0285">Flavoprotein</keyword>
<organism evidence="6 7">
    <name type="scientific">Paenibacillus chartarius</name>
    <dbReference type="NCBI Taxonomy" id="747481"/>
    <lineage>
        <taxon>Bacteria</taxon>
        <taxon>Bacillati</taxon>
        <taxon>Bacillota</taxon>
        <taxon>Bacilli</taxon>
        <taxon>Bacillales</taxon>
        <taxon>Paenibacillaceae</taxon>
        <taxon>Paenibacillus</taxon>
    </lineage>
</organism>
<dbReference type="InterPro" id="IPR036188">
    <property type="entry name" value="FAD/NAD-bd_sf"/>
</dbReference>
<evidence type="ECO:0000313" key="7">
    <source>
        <dbReference type="Proteomes" id="UP001589776"/>
    </source>
</evidence>
<gene>
    <name evidence="6" type="ORF">ACFFK0_11675</name>
</gene>
<feature type="domain" description="FAD/NAD(P)-binding" evidence="5">
    <location>
        <begin position="4"/>
        <end position="295"/>
    </location>
</feature>
<dbReference type="PANTHER" id="PTHR48105">
    <property type="entry name" value="THIOREDOXIN REDUCTASE 1-RELATED-RELATED"/>
    <property type="match status" value="1"/>
</dbReference>
<dbReference type="Proteomes" id="UP001589776">
    <property type="component" value="Unassembled WGS sequence"/>
</dbReference>
<dbReference type="EMBL" id="JBHLWN010000046">
    <property type="protein sequence ID" value="MFC0213106.1"/>
    <property type="molecule type" value="Genomic_DNA"/>
</dbReference>